<reference evidence="2" key="2">
    <citation type="journal article" date="2015" name="Fish Shellfish Immunol.">
        <title>Early steps in the European eel (Anguilla anguilla)-Vibrio vulnificus interaction in the gills: Role of the RtxA13 toxin.</title>
        <authorList>
            <person name="Callol A."/>
            <person name="Pajuelo D."/>
            <person name="Ebbesson L."/>
            <person name="Teles M."/>
            <person name="MacKenzie S."/>
            <person name="Amaro C."/>
        </authorList>
    </citation>
    <scope>NUCLEOTIDE SEQUENCE</scope>
</reference>
<keyword evidence="1" id="KW-1133">Transmembrane helix</keyword>
<evidence type="ECO:0000313" key="2">
    <source>
        <dbReference type="EMBL" id="JAH31427.1"/>
    </source>
</evidence>
<evidence type="ECO:0000256" key="1">
    <source>
        <dbReference type="SAM" id="Phobius"/>
    </source>
</evidence>
<accession>A0A0E9RRH2</accession>
<feature type="transmembrane region" description="Helical" evidence="1">
    <location>
        <begin position="12"/>
        <end position="31"/>
    </location>
</feature>
<sequence length="58" mass="6589">MDTMPSHDRKTTPLTTPFLINFIILPLQLFLNITSKRFGTTFTHVSKCLPDVAKILLT</sequence>
<keyword evidence="1" id="KW-0812">Transmembrane</keyword>
<dbReference type="AlphaFoldDB" id="A0A0E9RRH2"/>
<dbReference type="EMBL" id="GBXM01077150">
    <property type="protein sequence ID" value="JAH31427.1"/>
    <property type="molecule type" value="Transcribed_RNA"/>
</dbReference>
<reference evidence="2" key="1">
    <citation type="submission" date="2014-11" db="EMBL/GenBank/DDBJ databases">
        <authorList>
            <person name="Amaro Gonzalez C."/>
        </authorList>
    </citation>
    <scope>NUCLEOTIDE SEQUENCE</scope>
</reference>
<protein>
    <submittedName>
        <fullName evidence="2">Uncharacterized protein</fullName>
    </submittedName>
</protein>
<keyword evidence="1" id="KW-0472">Membrane</keyword>
<name>A0A0E9RRH2_ANGAN</name>
<organism evidence="2">
    <name type="scientific">Anguilla anguilla</name>
    <name type="common">European freshwater eel</name>
    <name type="synonym">Muraena anguilla</name>
    <dbReference type="NCBI Taxonomy" id="7936"/>
    <lineage>
        <taxon>Eukaryota</taxon>
        <taxon>Metazoa</taxon>
        <taxon>Chordata</taxon>
        <taxon>Craniata</taxon>
        <taxon>Vertebrata</taxon>
        <taxon>Euteleostomi</taxon>
        <taxon>Actinopterygii</taxon>
        <taxon>Neopterygii</taxon>
        <taxon>Teleostei</taxon>
        <taxon>Anguilliformes</taxon>
        <taxon>Anguillidae</taxon>
        <taxon>Anguilla</taxon>
    </lineage>
</organism>
<proteinExistence type="predicted"/>